<evidence type="ECO:0000313" key="3">
    <source>
        <dbReference type="Proteomes" id="UP000288215"/>
    </source>
</evidence>
<sequence length="37" mass="4240">MILKKGLDANLADREPTSRKKQHNLQEKGRKALHDKA</sequence>
<gene>
    <name evidence="2" type="ORF">Metus_0228</name>
</gene>
<comment type="caution">
    <text evidence="2">The sequence shown here is derived from an EMBL/GenBank/DDBJ whole genome shotgun (WGS) entry which is preliminary data.</text>
</comment>
<accession>A0A3S3ST42</accession>
<dbReference type="EMBL" id="RXGA01000001">
    <property type="protein sequence ID" value="RWX74203.1"/>
    <property type="molecule type" value="Genomic_DNA"/>
</dbReference>
<protein>
    <submittedName>
        <fullName evidence="2">Uncharacterized protein</fullName>
    </submittedName>
</protein>
<reference evidence="2 3" key="1">
    <citation type="submission" date="2018-12" db="EMBL/GenBank/DDBJ databases">
        <title>The complete genome of the methanogenic archaea of the candidate phylum Verstraetearchaeota, obtained from the metagenome of underground thermal water.</title>
        <authorList>
            <person name="Kadnikov V.V."/>
            <person name="Mardanov A.V."/>
            <person name="Beletsky A.V."/>
            <person name="Karnachuk O.V."/>
            <person name="Ravin N.V."/>
        </authorList>
    </citation>
    <scope>NUCLEOTIDE SEQUENCE [LARGE SCALE GENOMIC DNA]</scope>
    <source>
        <strain evidence="2">Ch88</strain>
    </source>
</reference>
<evidence type="ECO:0000256" key="1">
    <source>
        <dbReference type="SAM" id="MobiDB-lite"/>
    </source>
</evidence>
<evidence type="ECO:0000313" key="2">
    <source>
        <dbReference type="EMBL" id="RWX74203.1"/>
    </source>
</evidence>
<dbReference type="Proteomes" id="UP000288215">
    <property type="component" value="Unassembled WGS sequence"/>
</dbReference>
<dbReference type="AlphaFoldDB" id="A0A3S3ST42"/>
<organism evidence="2 3">
    <name type="scientific">Methanosuratincola subterraneus</name>
    <dbReference type="NCBI Taxonomy" id="2593994"/>
    <lineage>
        <taxon>Archaea</taxon>
        <taxon>Thermoproteota</taxon>
        <taxon>Methanosuratincolia</taxon>
        <taxon>Candidatus Methanomethylicales</taxon>
        <taxon>Candidatus Methanomethylicaceae</taxon>
        <taxon>Candidatus Methanosuratincola (ex Vanwonterghem et al. 2016)</taxon>
    </lineage>
</organism>
<proteinExistence type="predicted"/>
<feature type="region of interest" description="Disordered" evidence="1">
    <location>
        <begin position="1"/>
        <end position="37"/>
    </location>
</feature>
<name>A0A3S3ST42_METS7</name>